<organism evidence="1 2">
    <name type="scientific">Mauremys mutica</name>
    <name type="common">yellowpond turtle</name>
    <dbReference type="NCBI Taxonomy" id="74926"/>
    <lineage>
        <taxon>Eukaryota</taxon>
        <taxon>Metazoa</taxon>
        <taxon>Chordata</taxon>
        <taxon>Craniata</taxon>
        <taxon>Vertebrata</taxon>
        <taxon>Euteleostomi</taxon>
        <taxon>Archelosauria</taxon>
        <taxon>Testudinata</taxon>
        <taxon>Testudines</taxon>
        <taxon>Cryptodira</taxon>
        <taxon>Durocryptodira</taxon>
        <taxon>Testudinoidea</taxon>
        <taxon>Geoemydidae</taxon>
        <taxon>Geoemydinae</taxon>
        <taxon>Mauremys</taxon>
    </lineage>
</organism>
<evidence type="ECO:0000313" key="2">
    <source>
        <dbReference type="Proteomes" id="UP000827986"/>
    </source>
</evidence>
<evidence type="ECO:0000313" key="1">
    <source>
        <dbReference type="EMBL" id="KAH1179133.1"/>
    </source>
</evidence>
<reference evidence="1" key="1">
    <citation type="submission" date="2021-09" db="EMBL/GenBank/DDBJ databases">
        <title>The genome of Mauremys mutica provides insights into the evolution of semi-aquatic lifestyle.</title>
        <authorList>
            <person name="Gong S."/>
            <person name="Gao Y."/>
        </authorList>
    </citation>
    <scope>NUCLEOTIDE SEQUENCE</scope>
    <source>
        <strain evidence="1">MM-2020</strain>
        <tissue evidence="1">Muscle</tissue>
    </source>
</reference>
<protein>
    <submittedName>
        <fullName evidence="1">Uncharacterized protein</fullName>
    </submittedName>
</protein>
<gene>
    <name evidence="1" type="ORF">KIL84_021716</name>
</gene>
<dbReference type="Proteomes" id="UP000827986">
    <property type="component" value="Unassembled WGS sequence"/>
</dbReference>
<keyword evidence="2" id="KW-1185">Reference proteome</keyword>
<dbReference type="EMBL" id="JAHDVG010000472">
    <property type="protein sequence ID" value="KAH1179133.1"/>
    <property type="molecule type" value="Genomic_DNA"/>
</dbReference>
<dbReference type="AlphaFoldDB" id="A0A9D3XFV9"/>
<accession>A0A9D3XFV9</accession>
<sequence length="115" mass="13512">MWRIWCPLPSCYSRALLKPSSGPSSIQGTNWETRGSTPGCVSSCKFEASFQQPSRAGILHVETELLAWRYVATFDMLKELLFPFSLTSYLFKIVQTLCWCCHHRLIYYVYMYFFW</sequence>
<comment type="caution">
    <text evidence="1">The sequence shown here is derived from an EMBL/GenBank/DDBJ whole genome shotgun (WGS) entry which is preliminary data.</text>
</comment>
<proteinExistence type="predicted"/>
<name>A0A9D3XFV9_9SAUR</name>